<proteinExistence type="predicted"/>
<dbReference type="EMBL" id="JBEDNZ010000029">
    <property type="protein sequence ID" value="KAL0809337.1"/>
    <property type="molecule type" value="Genomic_DNA"/>
</dbReference>
<name>A0ABD0S6F1_LOXSC</name>
<accession>A0ABD0S6F1</accession>
<dbReference type="AlphaFoldDB" id="A0ABD0S6F1"/>
<evidence type="ECO:0000313" key="1">
    <source>
        <dbReference type="EMBL" id="KAL0809337.1"/>
    </source>
</evidence>
<protein>
    <submittedName>
        <fullName evidence="1">Uncharacterized protein</fullName>
    </submittedName>
</protein>
<organism evidence="1 2">
    <name type="scientific">Loxostege sticticalis</name>
    <name type="common">Beet webworm moth</name>
    <dbReference type="NCBI Taxonomy" id="481309"/>
    <lineage>
        <taxon>Eukaryota</taxon>
        <taxon>Metazoa</taxon>
        <taxon>Ecdysozoa</taxon>
        <taxon>Arthropoda</taxon>
        <taxon>Hexapoda</taxon>
        <taxon>Insecta</taxon>
        <taxon>Pterygota</taxon>
        <taxon>Neoptera</taxon>
        <taxon>Endopterygota</taxon>
        <taxon>Lepidoptera</taxon>
        <taxon>Glossata</taxon>
        <taxon>Ditrysia</taxon>
        <taxon>Pyraloidea</taxon>
        <taxon>Crambidae</taxon>
        <taxon>Pyraustinae</taxon>
        <taxon>Loxostege</taxon>
    </lineage>
</organism>
<gene>
    <name evidence="1" type="ORF">ABMA28_011545</name>
</gene>
<sequence>MHRTAAPNPFASTALFPRWRVKCLDRDMAQEAALVKAWLPVPEGPIDVKDESTWMIPQCLPALTHVCDAAMPRAGRLPPKRAVYWWSDEIAQLRRACIAARRESSRHRRRRQRDPNLDTPLYEAYNVAKKALQTAIAKAKTKARQELLETINRDPWGRPYRAARGKLRPWAPPVMESLEPSLLTGIVSALFPSRAEHIPPPIRPHSTVSSEAPAQVSEGELGAAMLSLRAKNPGKGWLRIRSVAGNAHLLRRHHLAEGSGGEGAGCDPSAPVIRRVRIGRLMREYHLHLHLPDGSWDLRRVRGGGFAFIFKYKMAAVKVLPKNPYEFHFHCFWSADLHLLISCKIQNVFVDHDFISKHRYGYIIFEGHSCYTCSVR</sequence>
<comment type="caution">
    <text evidence="1">The sequence shown here is derived from an EMBL/GenBank/DDBJ whole genome shotgun (WGS) entry which is preliminary data.</text>
</comment>
<evidence type="ECO:0000313" key="2">
    <source>
        <dbReference type="Proteomes" id="UP001549921"/>
    </source>
</evidence>
<reference evidence="1 2" key="1">
    <citation type="submission" date="2024-06" db="EMBL/GenBank/DDBJ databases">
        <title>A chromosome-level genome assembly of beet webworm, Loxostege sticticalis.</title>
        <authorList>
            <person name="Zhang Y."/>
        </authorList>
    </citation>
    <scope>NUCLEOTIDE SEQUENCE [LARGE SCALE GENOMIC DNA]</scope>
    <source>
        <strain evidence="1">AQ028</strain>
        <tissue evidence="1">Male pupae</tissue>
    </source>
</reference>
<dbReference type="Proteomes" id="UP001549921">
    <property type="component" value="Unassembled WGS sequence"/>
</dbReference>